<organism evidence="1 2">
    <name type="scientific">Chiloscyllium punctatum</name>
    <name type="common">Brownbanded bambooshark</name>
    <name type="synonym">Hemiscyllium punctatum</name>
    <dbReference type="NCBI Taxonomy" id="137246"/>
    <lineage>
        <taxon>Eukaryota</taxon>
        <taxon>Metazoa</taxon>
        <taxon>Chordata</taxon>
        <taxon>Craniata</taxon>
        <taxon>Vertebrata</taxon>
        <taxon>Chondrichthyes</taxon>
        <taxon>Elasmobranchii</taxon>
        <taxon>Galeomorphii</taxon>
        <taxon>Galeoidea</taxon>
        <taxon>Orectolobiformes</taxon>
        <taxon>Hemiscylliidae</taxon>
        <taxon>Chiloscyllium</taxon>
    </lineage>
</organism>
<dbReference type="AlphaFoldDB" id="A0A401U3A9"/>
<reference evidence="1 2" key="1">
    <citation type="journal article" date="2018" name="Nat. Ecol. Evol.">
        <title>Shark genomes provide insights into elasmobranch evolution and the origin of vertebrates.</title>
        <authorList>
            <person name="Hara Y"/>
            <person name="Yamaguchi K"/>
            <person name="Onimaru K"/>
            <person name="Kadota M"/>
            <person name="Koyanagi M"/>
            <person name="Keeley SD"/>
            <person name="Tatsumi K"/>
            <person name="Tanaka K"/>
            <person name="Motone F"/>
            <person name="Kageyama Y"/>
            <person name="Nozu R"/>
            <person name="Adachi N"/>
            <person name="Nishimura O"/>
            <person name="Nakagawa R"/>
            <person name="Tanegashima C"/>
            <person name="Kiyatake I"/>
            <person name="Matsumoto R"/>
            <person name="Murakumo K"/>
            <person name="Nishida K"/>
            <person name="Terakita A"/>
            <person name="Kuratani S"/>
            <person name="Sato K"/>
            <person name="Hyodo S Kuraku.S."/>
        </authorList>
    </citation>
    <scope>NUCLEOTIDE SEQUENCE [LARGE SCALE GENOMIC DNA]</scope>
</reference>
<feature type="non-terminal residue" evidence="1">
    <location>
        <position position="46"/>
    </location>
</feature>
<accession>A0A401U3A9</accession>
<keyword evidence="2" id="KW-1185">Reference proteome</keyword>
<dbReference type="EMBL" id="BEZZ01264658">
    <property type="protein sequence ID" value="GCC49361.1"/>
    <property type="molecule type" value="Genomic_DNA"/>
</dbReference>
<evidence type="ECO:0000313" key="1">
    <source>
        <dbReference type="EMBL" id="GCC49361.1"/>
    </source>
</evidence>
<name>A0A401U3A9_CHIPU</name>
<sequence>MSVTWSVGVLPSRFLLHHLGMPAPGSHPCCSLAEQLRDAVRPVCGV</sequence>
<comment type="caution">
    <text evidence="1">The sequence shown here is derived from an EMBL/GenBank/DDBJ whole genome shotgun (WGS) entry which is preliminary data.</text>
</comment>
<protein>
    <submittedName>
        <fullName evidence="1">Uncharacterized protein</fullName>
    </submittedName>
</protein>
<gene>
    <name evidence="1" type="ORF">chiPu_0033518</name>
</gene>
<dbReference type="Proteomes" id="UP000287033">
    <property type="component" value="Unassembled WGS sequence"/>
</dbReference>
<proteinExistence type="predicted"/>
<evidence type="ECO:0000313" key="2">
    <source>
        <dbReference type="Proteomes" id="UP000287033"/>
    </source>
</evidence>